<dbReference type="InterPro" id="IPR032675">
    <property type="entry name" value="LRR_dom_sf"/>
</dbReference>
<keyword evidence="6 14" id="KW-0964">Secreted</keyword>
<protein>
    <recommendedName>
        <fullName evidence="5">RING-type E3 ubiquitin transferase</fullName>
        <ecNumber evidence="5">2.3.2.27</ecNumber>
    </recommendedName>
</protein>
<evidence type="ECO:0000259" key="15">
    <source>
        <dbReference type="PROSITE" id="PS52053"/>
    </source>
</evidence>
<evidence type="ECO:0000256" key="5">
    <source>
        <dbReference type="ARBA" id="ARBA00012483"/>
    </source>
</evidence>
<evidence type="ECO:0000256" key="10">
    <source>
        <dbReference type="ARBA" id="ARBA00022786"/>
    </source>
</evidence>
<dbReference type="SUPFAM" id="SSF52058">
    <property type="entry name" value="L domain-like"/>
    <property type="match status" value="1"/>
</dbReference>
<gene>
    <name evidence="16" type="ORF">AO356_08395</name>
</gene>
<keyword evidence="13 14" id="KW-1035">Host cytoplasm</keyword>
<dbReference type="RefSeq" id="WP_060739381.1">
    <property type="nucleotide sequence ID" value="NZ_CP012831.1"/>
</dbReference>
<evidence type="ECO:0000313" key="17">
    <source>
        <dbReference type="Proteomes" id="UP000059425"/>
    </source>
</evidence>
<dbReference type="Proteomes" id="UP000059425">
    <property type="component" value="Chromosome"/>
</dbReference>
<evidence type="ECO:0000256" key="8">
    <source>
        <dbReference type="ARBA" id="ARBA00022679"/>
    </source>
</evidence>
<keyword evidence="7" id="KW-0433">Leucine-rich repeat</keyword>
<feature type="domain" description="NEL" evidence="15">
    <location>
        <begin position="1368"/>
        <end position="1674"/>
    </location>
</feature>
<dbReference type="OrthoDB" id="1467561at2"/>
<keyword evidence="11 14" id="KW-0832">Ubl conjugation</keyword>
<dbReference type="GO" id="GO:0030430">
    <property type="term" value="C:host cell cytoplasm"/>
    <property type="evidence" value="ECO:0007669"/>
    <property type="project" value="UniProtKB-SubCell"/>
</dbReference>
<dbReference type="Pfam" id="PF14496">
    <property type="entry name" value="NEL"/>
    <property type="match status" value="1"/>
</dbReference>
<organism evidence="16 17">
    <name type="scientific">Pseudomonas fluorescens</name>
    <dbReference type="NCBI Taxonomy" id="294"/>
    <lineage>
        <taxon>Bacteria</taxon>
        <taxon>Pseudomonadati</taxon>
        <taxon>Pseudomonadota</taxon>
        <taxon>Gammaproteobacteria</taxon>
        <taxon>Pseudomonadales</taxon>
        <taxon>Pseudomonadaceae</taxon>
        <taxon>Pseudomonas</taxon>
    </lineage>
</organism>
<dbReference type="InterPro" id="IPR003591">
    <property type="entry name" value="Leu-rich_rpt_typical-subtyp"/>
</dbReference>
<reference evidence="17" key="1">
    <citation type="submission" date="2015-09" db="EMBL/GenBank/DDBJ databases">
        <title>Whole genome sequence of Pseudomonas fluorescens FW300-N2C3.</title>
        <authorList>
            <person name="Ray J."/>
            <person name="Melnyk R."/>
            <person name="Deutschbauer A."/>
        </authorList>
    </citation>
    <scope>NUCLEOTIDE SEQUENCE [LARGE SCALE GENOMIC DNA]</scope>
    <source>
        <strain evidence="17">FW300-N2C3</strain>
    </source>
</reference>
<dbReference type="GO" id="GO:0016567">
    <property type="term" value="P:protein ubiquitination"/>
    <property type="evidence" value="ECO:0007669"/>
    <property type="project" value="InterPro"/>
</dbReference>
<dbReference type="GO" id="GO:0061630">
    <property type="term" value="F:ubiquitin protein ligase activity"/>
    <property type="evidence" value="ECO:0007669"/>
    <property type="project" value="UniProtKB-EC"/>
</dbReference>
<dbReference type="PROSITE" id="PS51450">
    <property type="entry name" value="LRR"/>
    <property type="match status" value="2"/>
</dbReference>
<comment type="subcellular location">
    <subcellularLocation>
        <location evidence="2">Host cytoplasm</location>
    </subcellularLocation>
    <subcellularLocation>
        <location evidence="3">Secreted</location>
    </subcellularLocation>
</comment>
<dbReference type="PROSITE" id="PS52053">
    <property type="entry name" value="NEL"/>
    <property type="match status" value="1"/>
</dbReference>
<dbReference type="PANTHER" id="PTHR47114">
    <property type="match status" value="1"/>
</dbReference>
<evidence type="ECO:0000256" key="7">
    <source>
        <dbReference type="ARBA" id="ARBA00022614"/>
    </source>
</evidence>
<evidence type="ECO:0000256" key="9">
    <source>
        <dbReference type="ARBA" id="ARBA00022737"/>
    </source>
</evidence>
<evidence type="ECO:0000313" key="16">
    <source>
        <dbReference type="EMBL" id="ALI06820.1"/>
    </source>
</evidence>
<dbReference type="EC" id="2.3.2.27" evidence="5"/>
<dbReference type="Gene3D" id="3.80.10.10">
    <property type="entry name" value="Ribonuclease Inhibitor"/>
    <property type="match status" value="1"/>
</dbReference>
<keyword evidence="12" id="KW-0843">Virulence</keyword>
<sequence length="1674" mass="187380">MPGFTPRLATPQGEHFDLLKARIPGWYSGAIVQRQQELSDHELTLPDWYAKASTDLWNSLKDSHSRYRERLNQVDNRLGNIQDIRAFAEPLLEQALLDEFNLTLNVNEVYFVRKYGRKTRDDLFGALVLDNEGGYFDRYEYRGTSLLEAALANFAPEEARKPACADCNLVTTVRPFQGGAVVPSIDAVRAGALPIAPEAFAQLCRTLDLGRQYQEHINAVLRLDDSKTYNPLDHSLEEHHRQGLALNIEIARAKADVSPAVYAMLQQVIDGASDVTLDGQAVTFTSLKVFDIELVGPLLIGPDLENSRRVVPVVAYLPGDPEHPLKAYASSADFMVELRRRLHGSAYRRFFSRFVPLRQQGVFFRQFKHFYQTSPTADDQADYPLKSSLRNLPMGATPIPGDLWGSLRLRQIEKIQADARAVAVPTGDEDQKARLARLDSYLDAVVDVFNLAAFVVPGLGPLMLTVGAVQMFNEAFEGIEAFERGETREMWAHFSSVALNTAFVATGAAVLPHIRWSGAVDQLEPVQLANGESRLWRPDLRVYQSELAPPPASSPDTQGLYRVGDRQVLPLGDQHYEVQRDPQTLRYRIRHPSRPQAYQPELTDNGNGAWHHELEQPRTWEGPTLMRRLGHGVKGFSDAELEQIRLASATSHDVLRRVHVEGEPVPALLADTLDRFDLCRQLDTFIGQLQSEEPLRHDLAEPMLHLLTQYGPWPRGLKLKIVDGAGWTRWEYVRPSEGETPVREASLTEAKVRTPSLLKNLIEAVDAAGADLLATASPPIAKTNMDARFRHLRQALAEAAVNEKVQLLNDYYAMGETRGDPHVTLIKSRFPSVPAKAIEQIITLAGSEELQQMAAWDFDEASQTKPIPLRIAEELRHYQRVVRLNRAYEGLYQDALATADTPRLVLATLETLPGWSDTVRIELREADVSGALIDSIGPQNAPQTKVVVKDDDLYQAFDDSGNELSHWGSVFDALQHALPDAERRAMARPSIHHGDQLREAIGASPVDRDVLASRLKMPALKPAFQSPMRLASGKVGYPLGGLRDWLRLGRSPESRVQELYPSYTAEQTEALLRSLGNGAVRELKRRKVELKMLRRDLDRWVATLGWRHVGNSYQQVPAGIRQAVAEQIERCWRRQTRVVAGADGRRLGYELDLSGLNIGALPELTADFSHVGVLKMSDMGLTLHYCDSFLDGFSSLKRLEMPRNRLRDIPEALEGMRSLETLHLGNNQIGLIPHSIEILQGLTRLKNLDLDNNLLERLPDFSRLPDLERLHLKNTGITAWPTGLRDQPLELIDLRDNGLTQVPDHLLDPPADRAHATARLNRVTLLQGNPLSEGVQQRMRDYWATVLQTRPEWAVLRLPEAFGFSAPVGPANMQQWLRDLPAGQLAEKSALWQSLADEQHSGEFFELLHRLAASYQGLEDYPDLQARVWQMLEAMGNATDLRHELFDLAGRPACEDRAALSFSYLEIRLMIHNARALAVAKDEAATLVHLAKGLFRLDEVERIALQDIQRRRDAINARTDLTNDETRENLALIEEVEVRLAYRAGLKDRLGLPGQPAGGVFLRLGDVTPGMLDAAANEVLALDDSPQQFQSLVGRDFWIDYLKQAHGASFQALNDTLIANQIELDEAKAAGTLEEADYISQSEALGLQHKIKEAELVQSLTRTELEQLPGSTDL</sequence>
<dbReference type="Pfam" id="PF20178">
    <property type="entry name" value="ToxA_N"/>
    <property type="match status" value="1"/>
</dbReference>
<dbReference type="InterPro" id="IPR001611">
    <property type="entry name" value="Leu-rich_rpt"/>
</dbReference>
<accession>A0A0N7H1T3</accession>
<evidence type="ECO:0000256" key="13">
    <source>
        <dbReference type="ARBA" id="ARBA00023200"/>
    </source>
</evidence>
<dbReference type="InterPro" id="IPR051071">
    <property type="entry name" value="LRR-bact_E3_ubiq_ligases"/>
</dbReference>
<comment type="catalytic activity">
    <reaction evidence="1">
        <text>S-ubiquitinyl-[E2 ubiquitin-conjugating enzyme]-L-cysteine + [acceptor protein]-L-lysine = [E2 ubiquitin-conjugating enzyme]-L-cysteine + N(6)-ubiquitinyl-[acceptor protein]-L-lysine.</text>
        <dbReference type="EC" id="2.3.2.27"/>
    </reaction>
</comment>
<dbReference type="InterPro" id="IPR046673">
    <property type="entry name" value="ToxA_N"/>
</dbReference>
<dbReference type="Gene3D" id="1.20.1270.130">
    <property type="entry name" value="Shigella T3SS effector IpaH domain"/>
    <property type="match status" value="1"/>
</dbReference>
<dbReference type="InterPro" id="IPR029487">
    <property type="entry name" value="NEL_dom"/>
</dbReference>
<dbReference type="SMART" id="SM00369">
    <property type="entry name" value="LRR_TYP"/>
    <property type="match status" value="5"/>
</dbReference>
<reference evidence="16 17" key="2">
    <citation type="journal article" date="2018" name="Nature">
        <title>Mutant phenotypes for thousands of bacterial genes of unknown function.</title>
        <authorList>
            <person name="Price M.N."/>
            <person name="Wetmore K.M."/>
            <person name="Waters R.J."/>
            <person name="Callaghan M."/>
            <person name="Ray J."/>
            <person name="Liu H."/>
            <person name="Kuehl J.V."/>
            <person name="Melnyk R.A."/>
            <person name="Lamson J.S."/>
            <person name="Suh Y."/>
            <person name="Carlson H.K."/>
            <person name="Esquivel Z."/>
            <person name="Sadeeshkumar H."/>
            <person name="Chakraborty R."/>
            <person name="Zane G.M."/>
            <person name="Rubin B.E."/>
            <person name="Wall J.D."/>
            <person name="Visel A."/>
            <person name="Bristow J."/>
            <person name="Blow M.J."/>
            <person name="Arkin A.P."/>
            <person name="Deutschbauer A.M."/>
        </authorList>
    </citation>
    <scope>NUCLEOTIDE SEQUENCE [LARGE SCALE GENOMIC DNA]</scope>
    <source>
        <strain evidence="16 17">FW300-N2C3</strain>
    </source>
</reference>
<proteinExistence type="inferred from homology"/>
<name>A0A0N7H1T3_PSEFL</name>
<dbReference type="Gene3D" id="1.20.58.360">
    <property type="entry name" value="Shigella T3SS effector IpaH defines"/>
    <property type="match status" value="1"/>
</dbReference>
<keyword evidence="10 14" id="KW-0833">Ubl conjugation pathway</keyword>
<dbReference type="PANTHER" id="PTHR47114:SF2">
    <property type="entry name" value="OLIGODENDROCYTE-MYELIN GLYCOPROTEIN"/>
    <property type="match status" value="1"/>
</dbReference>
<keyword evidence="9" id="KW-0677">Repeat</keyword>
<evidence type="ECO:0000256" key="11">
    <source>
        <dbReference type="ARBA" id="ARBA00022843"/>
    </source>
</evidence>
<feature type="active site" description="Glycyl thioester intermediate" evidence="14">
    <location>
        <position position="1454"/>
    </location>
</feature>
<evidence type="ECO:0000256" key="12">
    <source>
        <dbReference type="ARBA" id="ARBA00023026"/>
    </source>
</evidence>
<evidence type="ECO:0000256" key="2">
    <source>
        <dbReference type="ARBA" id="ARBA00004192"/>
    </source>
</evidence>
<evidence type="ECO:0000256" key="1">
    <source>
        <dbReference type="ARBA" id="ARBA00000900"/>
    </source>
</evidence>
<evidence type="ECO:0000256" key="3">
    <source>
        <dbReference type="ARBA" id="ARBA00004613"/>
    </source>
</evidence>
<keyword evidence="8 14" id="KW-0808">Transferase</keyword>
<comment type="PTM">
    <text evidence="14">Ubiquitinated in the presence of host E1 ubiquitin-activating enzyme, E2 ubiquitin-conjugating enzyme and ubiquitin.</text>
</comment>
<dbReference type="GO" id="GO:0005576">
    <property type="term" value="C:extracellular region"/>
    <property type="evidence" value="ECO:0007669"/>
    <property type="project" value="UniProtKB-SubCell"/>
</dbReference>
<evidence type="ECO:0000256" key="14">
    <source>
        <dbReference type="PROSITE-ProRule" id="PRU01398"/>
    </source>
</evidence>
<evidence type="ECO:0000256" key="6">
    <source>
        <dbReference type="ARBA" id="ARBA00022525"/>
    </source>
</evidence>
<evidence type="ECO:0000256" key="4">
    <source>
        <dbReference type="ARBA" id="ARBA00009868"/>
    </source>
</evidence>
<comment type="similarity">
    <text evidence="4 14">Belongs to the LRR-containing bacterial E3 ligase family.</text>
</comment>
<dbReference type="EMBL" id="CP012831">
    <property type="protein sequence ID" value="ALI06820.1"/>
    <property type="molecule type" value="Genomic_DNA"/>
</dbReference>